<dbReference type="InterPro" id="IPR004670">
    <property type="entry name" value="NhaA"/>
</dbReference>
<comment type="caution">
    <text evidence="12">The sequence shown here is derived from an EMBL/GenBank/DDBJ whole genome shotgun (WGS) entry which is preliminary data.</text>
</comment>
<feature type="transmembrane region" description="Helical" evidence="11">
    <location>
        <begin position="29"/>
        <end position="46"/>
    </location>
</feature>
<dbReference type="PANTHER" id="PTHR30341:SF0">
    <property type="entry name" value="NA(+)_H(+) ANTIPORTER NHAA"/>
    <property type="match status" value="1"/>
</dbReference>
<sequence length="143" mass="15416">MPRRSATVWPARPTVRYAREVAKALRMETVGGVLMLVATVAALVWANTPWSGAYEALRTYEISPEWLNIGHMDIEHWASSGLLAIFFFIAGVELKEELTYGELRNPRDAALPVIAAVGGVALPAIIFLAVTAGEPGAAQGWAV</sequence>
<evidence type="ECO:0000313" key="12">
    <source>
        <dbReference type="EMBL" id="MFD0853850.1"/>
    </source>
</evidence>
<accession>A0ABW3CH73</accession>
<evidence type="ECO:0000256" key="11">
    <source>
        <dbReference type="SAM" id="Phobius"/>
    </source>
</evidence>
<dbReference type="PANTHER" id="PTHR30341">
    <property type="entry name" value="SODIUM ION/PROTON ANTIPORTER NHAA-RELATED"/>
    <property type="match status" value="1"/>
</dbReference>
<protein>
    <submittedName>
        <fullName evidence="12">Na+/H+ antiporter NhaA</fullName>
    </submittedName>
</protein>
<evidence type="ECO:0000256" key="10">
    <source>
        <dbReference type="ARBA" id="ARBA00023201"/>
    </source>
</evidence>
<feature type="transmembrane region" description="Helical" evidence="11">
    <location>
        <begin position="113"/>
        <end position="133"/>
    </location>
</feature>
<evidence type="ECO:0000256" key="9">
    <source>
        <dbReference type="ARBA" id="ARBA00023136"/>
    </source>
</evidence>
<keyword evidence="6 11" id="KW-1133">Transmembrane helix</keyword>
<evidence type="ECO:0000256" key="4">
    <source>
        <dbReference type="ARBA" id="ARBA00022475"/>
    </source>
</evidence>
<evidence type="ECO:0000256" key="3">
    <source>
        <dbReference type="ARBA" id="ARBA00022449"/>
    </source>
</evidence>
<keyword evidence="3" id="KW-0050">Antiport</keyword>
<evidence type="ECO:0000256" key="6">
    <source>
        <dbReference type="ARBA" id="ARBA00022989"/>
    </source>
</evidence>
<keyword evidence="13" id="KW-1185">Reference proteome</keyword>
<keyword evidence="4" id="KW-1003">Cell membrane</keyword>
<comment type="subcellular location">
    <subcellularLocation>
        <location evidence="1">Cell inner membrane</location>
        <topology evidence="1">Multi-pass membrane protein</topology>
    </subcellularLocation>
</comment>
<dbReference type="Gene3D" id="1.20.1530.10">
    <property type="entry name" value="Na+/H+ antiporter like domain"/>
    <property type="match status" value="1"/>
</dbReference>
<proteinExistence type="predicted"/>
<evidence type="ECO:0000313" key="13">
    <source>
        <dbReference type="Proteomes" id="UP001597083"/>
    </source>
</evidence>
<evidence type="ECO:0000256" key="7">
    <source>
        <dbReference type="ARBA" id="ARBA00023053"/>
    </source>
</evidence>
<evidence type="ECO:0000256" key="8">
    <source>
        <dbReference type="ARBA" id="ARBA00023065"/>
    </source>
</evidence>
<keyword evidence="9 11" id="KW-0472">Membrane</keyword>
<keyword evidence="10" id="KW-0739">Sodium transport</keyword>
<dbReference type="EMBL" id="JBHTIR010002492">
    <property type="protein sequence ID" value="MFD0853850.1"/>
    <property type="molecule type" value="Genomic_DNA"/>
</dbReference>
<name>A0ABW3CH73_9ACTN</name>
<dbReference type="Proteomes" id="UP001597083">
    <property type="component" value="Unassembled WGS sequence"/>
</dbReference>
<gene>
    <name evidence="12" type="ORF">ACFQ07_16550</name>
</gene>
<feature type="transmembrane region" description="Helical" evidence="11">
    <location>
        <begin position="74"/>
        <end position="92"/>
    </location>
</feature>
<keyword evidence="2" id="KW-0813">Transport</keyword>
<keyword evidence="8" id="KW-0406">Ion transport</keyword>
<dbReference type="InterPro" id="IPR023171">
    <property type="entry name" value="Na/H_antiporter_dom_sf"/>
</dbReference>
<evidence type="ECO:0000256" key="1">
    <source>
        <dbReference type="ARBA" id="ARBA00004429"/>
    </source>
</evidence>
<evidence type="ECO:0000256" key="2">
    <source>
        <dbReference type="ARBA" id="ARBA00022448"/>
    </source>
</evidence>
<organism evidence="12 13">
    <name type="scientific">Actinomadura adrarensis</name>
    <dbReference type="NCBI Taxonomy" id="1819600"/>
    <lineage>
        <taxon>Bacteria</taxon>
        <taxon>Bacillati</taxon>
        <taxon>Actinomycetota</taxon>
        <taxon>Actinomycetes</taxon>
        <taxon>Streptosporangiales</taxon>
        <taxon>Thermomonosporaceae</taxon>
        <taxon>Actinomadura</taxon>
    </lineage>
</organism>
<keyword evidence="5 11" id="KW-0812">Transmembrane</keyword>
<dbReference type="Pfam" id="PF06965">
    <property type="entry name" value="Na_H_antiport_1"/>
    <property type="match status" value="1"/>
</dbReference>
<feature type="non-terminal residue" evidence="12">
    <location>
        <position position="143"/>
    </location>
</feature>
<evidence type="ECO:0000256" key="5">
    <source>
        <dbReference type="ARBA" id="ARBA00022692"/>
    </source>
</evidence>
<reference evidence="13" key="1">
    <citation type="journal article" date="2019" name="Int. J. Syst. Evol. Microbiol.">
        <title>The Global Catalogue of Microorganisms (GCM) 10K type strain sequencing project: providing services to taxonomists for standard genome sequencing and annotation.</title>
        <authorList>
            <consortium name="The Broad Institute Genomics Platform"/>
            <consortium name="The Broad Institute Genome Sequencing Center for Infectious Disease"/>
            <person name="Wu L."/>
            <person name="Ma J."/>
        </authorList>
    </citation>
    <scope>NUCLEOTIDE SEQUENCE [LARGE SCALE GENOMIC DNA]</scope>
    <source>
        <strain evidence="13">JCM 31696</strain>
    </source>
</reference>
<keyword evidence="7" id="KW-0915">Sodium</keyword>